<proteinExistence type="predicted"/>
<gene>
    <name evidence="3" type="ORF">RM553_09565</name>
</gene>
<accession>A0ABU3C9R3</accession>
<feature type="transmembrane region" description="Helical" evidence="1">
    <location>
        <begin position="7"/>
        <end position="29"/>
    </location>
</feature>
<organism evidence="3 4">
    <name type="scientific">Autumnicola tepida</name>
    <dbReference type="NCBI Taxonomy" id="3075595"/>
    <lineage>
        <taxon>Bacteria</taxon>
        <taxon>Pseudomonadati</taxon>
        <taxon>Bacteroidota</taxon>
        <taxon>Flavobacteriia</taxon>
        <taxon>Flavobacteriales</taxon>
        <taxon>Flavobacteriaceae</taxon>
        <taxon>Autumnicola</taxon>
    </lineage>
</organism>
<keyword evidence="3" id="KW-0255">Endonuclease</keyword>
<keyword evidence="3" id="KW-0378">Hydrolase</keyword>
<name>A0ABU3C9R3_9FLAO</name>
<dbReference type="EMBL" id="JAVRHQ010000010">
    <property type="protein sequence ID" value="MDT0643073.1"/>
    <property type="molecule type" value="Genomic_DNA"/>
</dbReference>
<keyword evidence="1" id="KW-1133">Transmembrane helix</keyword>
<keyword evidence="1" id="KW-0472">Membrane</keyword>
<dbReference type="InterPro" id="IPR005135">
    <property type="entry name" value="Endo/exonuclease/phosphatase"/>
</dbReference>
<evidence type="ECO:0000313" key="4">
    <source>
        <dbReference type="Proteomes" id="UP001262889"/>
    </source>
</evidence>
<evidence type="ECO:0000313" key="3">
    <source>
        <dbReference type="EMBL" id="MDT0643073.1"/>
    </source>
</evidence>
<dbReference type="GO" id="GO:0004519">
    <property type="term" value="F:endonuclease activity"/>
    <property type="evidence" value="ECO:0007669"/>
    <property type="project" value="UniProtKB-KW"/>
</dbReference>
<feature type="transmembrane region" description="Helical" evidence="1">
    <location>
        <begin position="67"/>
        <end position="91"/>
    </location>
</feature>
<dbReference type="Pfam" id="PF03372">
    <property type="entry name" value="Exo_endo_phos"/>
    <property type="match status" value="1"/>
</dbReference>
<protein>
    <submittedName>
        <fullName evidence="3">Endonuclease/exonuclease/phosphatase family protein</fullName>
    </submittedName>
</protein>
<keyword evidence="4" id="KW-1185">Reference proteome</keyword>
<dbReference type="Gene3D" id="3.60.10.10">
    <property type="entry name" value="Endonuclease/exonuclease/phosphatase"/>
    <property type="match status" value="1"/>
</dbReference>
<feature type="domain" description="Endonuclease/exonuclease/phosphatase" evidence="2">
    <location>
        <begin position="120"/>
        <end position="328"/>
    </location>
</feature>
<dbReference type="SUPFAM" id="SSF56219">
    <property type="entry name" value="DNase I-like"/>
    <property type="match status" value="1"/>
</dbReference>
<keyword evidence="1" id="KW-0812">Transmembrane</keyword>
<reference evidence="3 4" key="1">
    <citation type="submission" date="2023-09" db="EMBL/GenBank/DDBJ databases">
        <authorList>
            <person name="Rey-Velasco X."/>
        </authorList>
    </citation>
    <scope>NUCLEOTIDE SEQUENCE [LARGE SCALE GENOMIC DNA]</scope>
    <source>
        <strain evidence="3 4">F363</strain>
    </source>
</reference>
<evidence type="ECO:0000259" key="2">
    <source>
        <dbReference type="Pfam" id="PF03372"/>
    </source>
</evidence>
<evidence type="ECO:0000256" key="1">
    <source>
        <dbReference type="SAM" id="Phobius"/>
    </source>
</evidence>
<sequence>MKLLWKILYYFIIFCCTLLILCTLLSLIYDIPRWYLKVLDFPRTQYLICAVIFLILFILINRKWKTASILLTAGLVASIGIQLDFILPYFIAEKSVPNANMKIVKPENTVSILLGNVLITNHHAEEFLNIIRNNDPDMVLAMEVNDWWVEHLKSLKKDYPYQMSLPLDNAYGMVLYSKMPLKNSEIKFFNHSRVPSFHAEVELPSGKSFRFHGMHPVAPFPSDKYPENIGDGRQDEQEEIAMQKLGSMVARDSLPSIVAGDFNDVSWSHTSRLLEKDDILNNVRIGRGLYNTFDAKSLIMRWPLDHFFVSKEFSVVEIQRLPKFNSDHFPILAELAIESNASE</sequence>
<keyword evidence="3" id="KW-0540">Nuclease</keyword>
<comment type="caution">
    <text evidence="3">The sequence shown here is derived from an EMBL/GenBank/DDBJ whole genome shotgun (WGS) entry which is preliminary data.</text>
</comment>
<feature type="transmembrane region" description="Helical" evidence="1">
    <location>
        <begin position="41"/>
        <end position="60"/>
    </location>
</feature>
<dbReference type="RefSeq" id="WP_311534696.1">
    <property type="nucleotide sequence ID" value="NZ_JAVRHQ010000010.1"/>
</dbReference>
<dbReference type="Proteomes" id="UP001262889">
    <property type="component" value="Unassembled WGS sequence"/>
</dbReference>
<dbReference type="InterPro" id="IPR036691">
    <property type="entry name" value="Endo/exonu/phosph_ase_sf"/>
</dbReference>